<comment type="caution">
    <text evidence="1">The sequence shown here is derived from an EMBL/GenBank/DDBJ whole genome shotgun (WGS) entry which is preliminary data.</text>
</comment>
<protein>
    <submittedName>
        <fullName evidence="1">Uncharacterized protein</fullName>
    </submittedName>
</protein>
<dbReference type="AlphaFoldDB" id="A0A8X6WJI0"/>
<keyword evidence="2" id="KW-1185">Reference proteome</keyword>
<gene>
    <name evidence="1" type="ORF">TNCV_5046301</name>
</gene>
<name>A0A8X6WJI0_TRICX</name>
<organism evidence="1 2">
    <name type="scientific">Trichonephila clavipes</name>
    <name type="common">Golden silk orbweaver</name>
    <name type="synonym">Nephila clavipes</name>
    <dbReference type="NCBI Taxonomy" id="2585209"/>
    <lineage>
        <taxon>Eukaryota</taxon>
        <taxon>Metazoa</taxon>
        <taxon>Ecdysozoa</taxon>
        <taxon>Arthropoda</taxon>
        <taxon>Chelicerata</taxon>
        <taxon>Arachnida</taxon>
        <taxon>Araneae</taxon>
        <taxon>Araneomorphae</taxon>
        <taxon>Entelegynae</taxon>
        <taxon>Araneoidea</taxon>
        <taxon>Nephilidae</taxon>
        <taxon>Trichonephila</taxon>
    </lineage>
</organism>
<evidence type="ECO:0000313" key="1">
    <source>
        <dbReference type="EMBL" id="GFY35256.1"/>
    </source>
</evidence>
<sequence length="80" mass="8901">MIGELEENLFFFNLPYVAEEFGIVSRARKAYQMTCTIVRKVGGGLARKTIATDDRYIILGANRDWNQTSGNLAELTGITA</sequence>
<reference evidence="1" key="1">
    <citation type="submission" date="2020-08" db="EMBL/GenBank/DDBJ databases">
        <title>Multicomponent nature underlies the extraordinary mechanical properties of spider dragline silk.</title>
        <authorList>
            <person name="Kono N."/>
            <person name="Nakamura H."/>
            <person name="Mori M."/>
            <person name="Yoshida Y."/>
            <person name="Ohtoshi R."/>
            <person name="Malay A.D."/>
            <person name="Moran D.A.P."/>
            <person name="Tomita M."/>
            <person name="Numata K."/>
            <person name="Arakawa K."/>
        </authorList>
    </citation>
    <scope>NUCLEOTIDE SEQUENCE</scope>
</reference>
<proteinExistence type="predicted"/>
<evidence type="ECO:0000313" key="2">
    <source>
        <dbReference type="Proteomes" id="UP000887159"/>
    </source>
</evidence>
<dbReference type="Proteomes" id="UP000887159">
    <property type="component" value="Unassembled WGS sequence"/>
</dbReference>
<dbReference type="EMBL" id="BMAU01021430">
    <property type="protein sequence ID" value="GFY35256.1"/>
    <property type="molecule type" value="Genomic_DNA"/>
</dbReference>
<accession>A0A8X6WJI0</accession>